<reference evidence="1" key="1">
    <citation type="submission" date="2022-08" db="EMBL/GenBank/DDBJ databases">
        <authorList>
            <person name="Deng Y."/>
            <person name="Han X.-F."/>
            <person name="Zhang Y.-Q."/>
        </authorList>
    </citation>
    <scope>NUCLEOTIDE SEQUENCE</scope>
    <source>
        <strain evidence="1">CPCC 203386</strain>
    </source>
</reference>
<proteinExistence type="predicted"/>
<name>A0ABT2H172_9MICO</name>
<dbReference type="EMBL" id="JANLCJ010000002">
    <property type="protein sequence ID" value="MCS5733680.1"/>
    <property type="molecule type" value="Genomic_DNA"/>
</dbReference>
<evidence type="ECO:0000313" key="1">
    <source>
        <dbReference type="EMBL" id="MCS5733680.1"/>
    </source>
</evidence>
<evidence type="ECO:0008006" key="3">
    <source>
        <dbReference type="Google" id="ProtNLM"/>
    </source>
</evidence>
<evidence type="ECO:0000313" key="2">
    <source>
        <dbReference type="Proteomes" id="UP001165586"/>
    </source>
</evidence>
<accession>A0ABT2H172</accession>
<gene>
    <name evidence="1" type="ORF">N1032_08000</name>
</gene>
<dbReference type="Proteomes" id="UP001165586">
    <property type="component" value="Unassembled WGS sequence"/>
</dbReference>
<dbReference type="RefSeq" id="WP_259538497.1">
    <property type="nucleotide sequence ID" value="NZ_JANLCJ010000002.1"/>
</dbReference>
<sequence length="120" mass="12883">MAIVTLERPAKHTVVRSFAGHLDAAPDAVFAALARRLGGLTGDEGQSLVDEPSRTVIVQGEWWYRAEYRVRPEPDAATGTLVEHEIVNVASTAHWAGPIAGRAVIRSAPADFQALLTELA</sequence>
<organism evidence="1 2">
    <name type="scientific">Herbiconiux daphne</name>
    <dbReference type="NCBI Taxonomy" id="2970914"/>
    <lineage>
        <taxon>Bacteria</taxon>
        <taxon>Bacillati</taxon>
        <taxon>Actinomycetota</taxon>
        <taxon>Actinomycetes</taxon>
        <taxon>Micrococcales</taxon>
        <taxon>Microbacteriaceae</taxon>
        <taxon>Herbiconiux</taxon>
    </lineage>
</organism>
<keyword evidence="2" id="KW-1185">Reference proteome</keyword>
<protein>
    <recommendedName>
        <fullName evidence="3">HK97 gp10 family phage protein</fullName>
    </recommendedName>
</protein>
<comment type="caution">
    <text evidence="1">The sequence shown here is derived from an EMBL/GenBank/DDBJ whole genome shotgun (WGS) entry which is preliminary data.</text>
</comment>